<dbReference type="EMBL" id="CYHG01000017">
    <property type="protein sequence ID" value="CUB06322.1"/>
    <property type="molecule type" value="Genomic_DNA"/>
</dbReference>
<feature type="region of interest" description="Disordered" evidence="1">
    <location>
        <begin position="86"/>
        <end position="107"/>
    </location>
</feature>
<dbReference type="NCBIfam" id="NF033517">
    <property type="entry name" value="transpos_IS66"/>
    <property type="match status" value="1"/>
</dbReference>
<dbReference type="PANTHER" id="PTHR33678:SF1">
    <property type="entry name" value="BLL1576 PROTEIN"/>
    <property type="match status" value="1"/>
</dbReference>
<dbReference type="OrthoDB" id="9800877at2"/>
<dbReference type="Pfam" id="PF13007">
    <property type="entry name" value="LZ_Tnp_IS66"/>
    <property type="match status" value="1"/>
</dbReference>
<dbReference type="Pfam" id="PF03050">
    <property type="entry name" value="DDE_Tnp_IS66"/>
    <property type="match status" value="1"/>
</dbReference>
<accession>A0A0K6IS89</accession>
<dbReference type="STRING" id="1137284.GCA_001418205_03433"/>
<dbReference type="InterPro" id="IPR024474">
    <property type="entry name" value="Znf_dom_IS66"/>
</dbReference>
<dbReference type="Proteomes" id="UP000182769">
    <property type="component" value="Unassembled WGS sequence"/>
</dbReference>
<sequence>MMKTMNDLPDDIELLKKMLLEQRQMLTEKDQQIAKKDTEITQWQSRYQHVLEQWQLARQRAFGKSSEAMPGQGELFDEPQSLLEEETEHKAIDTPIAQSRKQPKRQLLPKDLPREVVLLDIADSEKVCDGCHGALHRMGEDKAERLEFIPAQLKVIETVRPKYACRQCDQTGTSVQIKQRAPEPSLIPKGIATPSLLAQIISGKYQYALPLYRQEALFKQYGIELSRQTMSDWIEKCAIAIQPIYDRLYEVLLEQPALYADETTLNVVKEAKNTCYMWVYCSGTDQDVSPPKLLASGAQRIVLYDFQLSRSGQCPKTFLKNYQGYLQVDGYGAYEQTDAQLVGCWAHARRYFMDIAKTSPKGKAGKHTLALNHIQKLYAIEARAQQCKTTKEAFAYRQAHAPQALADYKAWLEKTVSQKPPSDKLTKALNYSLNQWDKLIRYVDDPCLNIDNNRAERAIKPFVIGRKNWLFANTANGAQSSANLYSLIETAKANGLIAYDYLVKLFEELPKREKGVDLDDLLPWNIKLTH</sequence>
<keyword evidence="8" id="KW-1185">Reference proteome</keyword>
<evidence type="ECO:0000259" key="3">
    <source>
        <dbReference type="Pfam" id="PF13005"/>
    </source>
</evidence>
<protein>
    <submittedName>
        <fullName evidence="6">Transposase</fullName>
    </submittedName>
</protein>
<dbReference type="Pfam" id="PF13005">
    <property type="entry name" value="zf-IS66"/>
    <property type="match status" value="1"/>
</dbReference>
<gene>
    <name evidence="6" type="ORF">Ga0061065_1162</name>
    <name evidence="7" type="ORF">Ga0061065_1171</name>
</gene>
<evidence type="ECO:0000256" key="1">
    <source>
        <dbReference type="SAM" id="MobiDB-lite"/>
    </source>
</evidence>
<feature type="domain" description="Transposase TnpC homeodomain" evidence="4">
    <location>
        <begin position="52"/>
        <end position="117"/>
    </location>
</feature>
<dbReference type="Pfam" id="PF13817">
    <property type="entry name" value="DDE_Tnp_IS66_C"/>
    <property type="match status" value="1"/>
</dbReference>
<evidence type="ECO:0000313" key="6">
    <source>
        <dbReference type="EMBL" id="CUB06177.1"/>
    </source>
</evidence>
<evidence type="ECO:0000313" key="7">
    <source>
        <dbReference type="EMBL" id="CUB06322.1"/>
    </source>
</evidence>
<dbReference type="InterPro" id="IPR052344">
    <property type="entry name" value="Transposase-related"/>
</dbReference>
<evidence type="ECO:0000259" key="5">
    <source>
        <dbReference type="Pfam" id="PF13817"/>
    </source>
</evidence>
<dbReference type="InterPro" id="IPR024463">
    <property type="entry name" value="Transposase_TnpC_homeodom"/>
</dbReference>
<dbReference type="PANTHER" id="PTHR33678">
    <property type="entry name" value="BLL1576 PROTEIN"/>
    <property type="match status" value="1"/>
</dbReference>
<evidence type="ECO:0000259" key="4">
    <source>
        <dbReference type="Pfam" id="PF13007"/>
    </source>
</evidence>
<reference evidence="6" key="1">
    <citation type="submission" date="2015-08" db="EMBL/GenBank/DDBJ databases">
        <title>Complete DNA Sequence of Pseudomonas syringae pv. actinidiae, the Causal Agent of Kiwifruit Canker Disease.</title>
        <authorList>
            <person name="Rikkerink E.H.A."/>
            <person name="Fineran P.C."/>
        </authorList>
    </citation>
    <scope>NUCLEOTIDE SEQUENCE</scope>
    <source>
        <strain evidence="6">JCM 18476</strain>
    </source>
</reference>
<reference evidence="8" key="2">
    <citation type="submission" date="2015-08" db="EMBL/GenBank/DDBJ databases">
        <authorList>
            <person name="Varghese N."/>
        </authorList>
    </citation>
    <scope>NUCLEOTIDE SEQUENCE [LARGE SCALE GENOMIC DNA]</scope>
    <source>
        <strain evidence="8">JCM 18476</strain>
    </source>
</reference>
<evidence type="ECO:0000313" key="8">
    <source>
        <dbReference type="Proteomes" id="UP000182769"/>
    </source>
</evidence>
<evidence type="ECO:0000259" key="2">
    <source>
        <dbReference type="Pfam" id="PF03050"/>
    </source>
</evidence>
<dbReference type="InterPro" id="IPR004291">
    <property type="entry name" value="Transposase_IS66_central"/>
</dbReference>
<dbReference type="RefSeq" id="WP_055464447.1">
    <property type="nucleotide sequence ID" value="NZ_CYHG01000016.1"/>
</dbReference>
<proteinExistence type="predicted"/>
<dbReference type="EMBL" id="CYHG01000016">
    <property type="protein sequence ID" value="CUB06177.1"/>
    <property type="molecule type" value="Genomic_DNA"/>
</dbReference>
<name>A0A0K6IS89_9GAMM</name>
<feature type="domain" description="Transposase IS66 zinc-finger binding" evidence="3">
    <location>
        <begin position="125"/>
        <end position="169"/>
    </location>
</feature>
<organism evidence="6 8">
    <name type="scientific">Marinomonas fungiae</name>
    <dbReference type="NCBI Taxonomy" id="1137284"/>
    <lineage>
        <taxon>Bacteria</taxon>
        <taxon>Pseudomonadati</taxon>
        <taxon>Pseudomonadota</taxon>
        <taxon>Gammaproteobacteria</taxon>
        <taxon>Oceanospirillales</taxon>
        <taxon>Oceanospirillaceae</taxon>
        <taxon>Marinomonas</taxon>
    </lineage>
</organism>
<feature type="domain" description="Transposase IS66 central" evidence="2">
    <location>
        <begin position="189"/>
        <end position="479"/>
    </location>
</feature>
<feature type="domain" description="Transposase IS66 C-terminal" evidence="5">
    <location>
        <begin position="486"/>
        <end position="524"/>
    </location>
</feature>
<dbReference type="AlphaFoldDB" id="A0A0K6IS89"/>
<dbReference type="InterPro" id="IPR039552">
    <property type="entry name" value="IS66_C"/>
</dbReference>